<proteinExistence type="predicted"/>
<dbReference type="EMBL" id="JEWH01000030">
    <property type="protein sequence ID" value="EXB05239.1"/>
    <property type="molecule type" value="Genomic_DNA"/>
</dbReference>
<dbReference type="Proteomes" id="UP000020595">
    <property type="component" value="Unassembled WGS sequence"/>
</dbReference>
<evidence type="ECO:0000256" key="1">
    <source>
        <dbReference type="SAM" id="MobiDB-lite"/>
    </source>
</evidence>
<feature type="compositionally biased region" description="Polar residues" evidence="1">
    <location>
        <begin position="8"/>
        <end position="21"/>
    </location>
</feature>
<gene>
    <name evidence="3" type="ORF">J512_2453</name>
    <name evidence="2" type="ORF">J512_4317</name>
</gene>
<dbReference type="EMBL" id="JEWH01000135">
    <property type="protein sequence ID" value="EXB02208.1"/>
    <property type="molecule type" value="Genomic_DNA"/>
</dbReference>
<protein>
    <submittedName>
        <fullName evidence="3">Hemagluttinin repeat family protein</fullName>
    </submittedName>
</protein>
<dbReference type="NCBIfam" id="TIGR01731">
    <property type="entry name" value="fil_hemag_20aa"/>
    <property type="match status" value="14"/>
</dbReference>
<dbReference type="Pfam" id="PF05594">
    <property type="entry name" value="Fil_haemagg"/>
    <property type="match status" value="5"/>
</dbReference>
<accession>A0A009IKI6</accession>
<evidence type="ECO:0000313" key="4">
    <source>
        <dbReference type="Proteomes" id="UP000020595"/>
    </source>
</evidence>
<sequence>MTAGTAGLNLNTASRLDNQSGNIHSSGDLNIKAQDILNDQGQILAAKNAQFNSQNTLSNQAGLIAAQQQLMIQSAALNNQAGQIGSVDAGVNIQTTQQALNNQSGKIQANQAINLDVQGLDNSLQGLISSTKGDQSKIQIDTHQQSLNNQNGQINSGNTLQISTNGLNNQQGLITAQGDLGINAVQLIDNRQTYLNATLPELAQGIQSLGQVLLQTSELNNEQGQVIAGNGLTIQAPKVNNSNAGLLASGQDLLIDSVGQAGTINNQKGKISANQNISLNTGLMSGSQLDNSQQSFISAAKQVKIVSHDIDNSNNDQNQGIQAGQIEIAASTLNNSAGRISTEQQLNLNISDNLNNTKGLISSLDQLTIQGQQDNNRLIVNNQQGTIIAGEEGSSTASLNILAKGLTGDGKVLSQGQLNLQLNDDYVQDAQGQLQAQGNLNLSSKGKVTNHGAIKSNGQLSISANTIENAVDGSLESRACKLFCVSSIFYK</sequence>
<organism evidence="3 4">
    <name type="scientific">Acinetobacter baumannii (strain 1295743)</name>
    <dbReference type="NCBI Taxonomy" id="1310613"/>
    <lineage>
        <taxon>Bacteria</taxon>
        <taxon>Pseudomonadati</taxon>
        <taxon>Pseudomonadota</taxon>
        <taxon>Gammaproteobacteria</taxon>
        <taxon>Moraxellales</taxon>
        <taxon>Moraxellaceae</taxon>
        <taxon>Acinetobacter</taxon>
        <taxon>Acinetobacter calcoaceticus/baumannii complex</taxon>
    </lineage>
</organism>
<name>A0A009IKI6_ACIB9</name>
<evidence type="ECO:0000313" key="2">
    <source>
        <dbReference type="EMBL" id="EXB02208.1"/>
    </source>
</evidence>
<dbReference type="PATRIC" id="fig|1310613.3.peg.2359"/>
<comment type="caution">
    <text evidence="3">The sequence shown here is derived from an EMBL/GenBank/DDBJ whole genome shotgun (WGS) entry which is preliminary data.</text>
</comment>
<dbReference type="InterPro" id="IPR008619">
    <property type="entry name" value="Filamentous_hemagglutn_rpt"/>
</dbReference>
<evidence type="ECO:0000313" key="3">
    <source>
        <dbReference type="EMBL" id="EXB05239.1"/>
    </source>
</evidence>
<reference evidence="3 4" key="1">
    <citation type="submission" date="2014-02" db="EMBL/GenBank/DDBJ databases">
        <title>Comparative genomics and transcriptomics to identify genetic mechanisms underlying the emergence of carbapenem resistant Acinetobacter baumannii (CRAb).</title>
        <authorList>
            <person name="Harris A.D."/>
            <person name="Johnson K.J."/>
            <person name="George J."/>
            <person name="Shefchek K."/>
            <person name="Daugherty S.C."/>
            <person name="Parankush S."/>
            <person name="Sadzewicz L."/>
            <person name="Tallon L."/>
            <person name="Sengamalay N."/>
            <person name="Hazen T.H."/>
            <person name="Rasko D.A."/>
        </authorList>
    </citation>
    <scope>NUCLEOTIDE SEQUENCE [LARGE SCALE GENOMIC DNA]</scope>
    <source>
        <strain evidence="3 4">1295743</strain>
    </source>
</reference>
<feature type="region of interest" description="Disordered" evidence="1">
    <location>
        <begin position="1"/>
        <end position="21"/>
    </location>
</feature>
<dbReference type="InterPro" id="IPR010069">
    <property type="entry name" value="CdiA_FHA1_rpt"/>
</dbReference>
<dbReference type="AlphaFoldDB" id="A0A009IKI6"/>